<feature type="domain" description="LysM" evidence="2">
    <location>
        <begin position="267"/>
        <end position="311"/>
    </location>
</feature>
<sequence length="312" mass="35961">MNYFKGCLLVLLFSVFCTAGLLAQKETRLRYIETYKELAIKNMSTYGVPASITLAQACLESGDGNSKLAKEGNNHFGIKCHNWEGEKIFHDDDQKNECFRSYPEAEDSFRDHSEFLRFRERYKFLFDLDPRDYKGWAYGLKKAGYATNPAYPQLLITIIEDYQLYKYDLSGETLPPPPSELEKEREYSAPAGTNLFQISLSRKIMERNGVPYIISEVGETWESLSEDFNLFTRELQRFNDAGRETTLVPGSVIYIEAKKNRGESLIKSHVIEEGETIKGLSQRYAIKERSLRKLNNLRKDEEPVPGVIIKLR</sequence>
<proteinExistence type="predicted"/>
<dbReference type="PANTHER" id="PTHR33308">
    <property type="entry name" value="PEPTIDOGLYCAN HYDROLASE FLGJ"/>
    <property type="match status" value="1"/>
</dbReference>
<accession>A0A644ULC8</accession>
<gene>
    <name evidence="3" type="ORF">SDC9_25753</name>
</gene>
<keyword evidence="1" id="KW-0378">Hydrolase</keyword>
<comment type="caution">
    <text evidence="3">The sequence shown here is derived from an EMBL/GenBank/DDBJ whole genome shotgun (WGS) entry which is preliminary data.</text>
</comment>
<dbReference type="AlphaFoldDB" id="A0A644ULC8"/>
<dbReference type="Gene3D" id="1.10.530.10">
    <property type="match status" value="1"/>
</dbReference>
<organism evidence="3">
    <name type="scientific">bioreactor metagenome</name>
    <dbReference type="NCBI Taxonomy" id="1076179"/>
    <lineage>
        <taxon>unclassified sequences</taxon>
        <taxon>metagenomes</taxon>
        <taxon>ecological metagenomes</taxon>
    </lineage>
</organism>
<protein>
    <recommendedName>
        <fullName evidence="2">LysM domain-containing protein</fullName>
    </recommendedName>
</protein>
<evidence type="ECO:0000256" key="1">
    <source>
        <dbReference type="ARBA" id="ARBA00022801"/>
    </source>
</evidence>
<name>A0A644ULC8_9ZZZZ</name>
<dbReference type="InterPro" id="IPR051056">
    <property type="entry name" value="Glycosyl_Hydrolase_73"/>
</dbReference>
<reference evidence="3" key="1">
    <citation type="submission" date="2019-08" db="EMBL/GenBank/DDBJ databases">
        <authorList>
            <person name="Kucharzyk K."/>
            <person name="Murdoch R.W."/>
            <person name="Higgins S."/>
            <person name="Loffler F."/>
        </authorList>
    </citation>
    <scope>NUCLEOTIDE SEQUENCE</scope>
</reference>
<dbReference type="InterPro" id="IPR002901">
    <property type="entry name" value="MGlyc_endo_b_GlcNAc-like_dom"/>
</dbReference>
<dbReference type="GO" id="GO:0004040">
    <property type="term" value="F:amidase activity"/>
    <property type="evidence" value="ECO:0007669"/>
    <property type="project" value="InterPro"/>
</dbReference>
<dbReference type="PANTHER" id="PTHR33308:SF9">
    <property type="entry name" value="PEPTIDOGLYCAN HYDROLASE FLGJ"/>
    <property type="match status" value="1"/>
</dbReference>
<dbReference type="EMBL" id="VSSQ01000131">
    <property type="protein sequence ID" value="MPL79866.1"/>
    <property type="molecule type" value="Genomic_DNA"/>
</dbReference>
<dbReference type="InterPro" id="IPR018392">
    <property type="entry name" value="LysM"/>
</dbReference>
<evidence type="ECO:0000313" key="3">
    <source>
        <dbReference type="EMBL" id="MPL79866.1"/>
    </source>
</evidence>
<dbReference type="CDD" id="cd00118">
    <property type="entry name" value="LysM"/>
    <property type="match status" value="1"/>
</dbReference>
<dbReference type="Pfam" id="PF01832">
    <property type="entry name" value="Glucosaminidase"/>
    <property type="match status" value="1"/>
</dbReference>
<dbReference type="SMART" id="SM00047">
    <property type="entry name" value="LYZ2"/>
    <property type="match status" value="1"/>
</dbReference>
<evidence type="ECO:0000259" key="2">
    <source>
        <dbReference type="PROSITE" id="PS51782"/>
    </source>
</evidence>
<dbReference type="PROSITE" id="PS51782">
    <property type="entry name" value="LYSM"/>
    <property type="match status" value="1"/>
</dbReference>
<dbReference type="Pfam" id="PF01476">
    <property type="entry name" value="LysM"/>
    <property type="match status" value="1"/>
</dbReference>